<dbReference type="InterPro" id="IPR021256">
    <property type="entry name" value="DUF2808"/>
</dbReference>
<evidence type="ECO:0000256" key="1">
    <source>
        <dbReference type="SAM" id="SignalP"/>
    </source>
</evidence>
<name>A2CAN8_PROM3</name>
<proteinExistence type="predicted"/>
<gene>
    <name evidence="2" type="ordered locus">P9303_18061</name>
</gene>
<dbReference type="Proteomes" id="UP000002274">
    <property type="component" value="Chromosome"/>
</dbReference>
<dbReference type="HOGENOM" id="CLU_112932_0_0_3"/>
<dbReference type="EMBL" id="CP000554">
    <property type="protein sequence ID" value="ABM78548.1"/>
    <property type="molecule type" value="Genomic_DNA"/>
</dbReference>
<organism evidence="2 3">
    <name type="scientific">Prochlorococcus marinus (strain MIT 9303)</name>
    <dbReference type="NCBI Taxonomy" id="59922"/>
    <lineage>
        <taxon>Bacteria</taxon>
        <taxon>Bacillati</taxon>
        <taxon>Cyanobacteriota</taxon>
        <taxon>Cyanophyceae</taxon>
        <taxon>Synechococcales</taxon>
        <taxon>Prochlorococcaceae</taxon>
        <taxon>Prochlorococcus</taxon>
    </lineage>
</organism>
<accession>A2CAN8</accession>
<reference evidence="2 3" key="1">
    <citation type="journal article" date="2007" name="PLoS Genet.">
        <title>Patterns and implications of gene gain and loss in the evolution of Prochlorococcus.</title>
        <authorList>
            <person name="Kettler G.C."/>
            <person name="Martiny A.C."/>
            <person name="Huang K."/>
            <person name="Zucker J."/>
            <person name="Coleman M.L."/>
            <person name="Rodrigue S."/>
            <person name="Chen F."/>
            <person name="Lapidus A."/>
            <person name="Ferriera S."/>
            <person name="Johnson J."/>
            <person name="Steglich C."/>
            <person name="Church G.M."/>
            <person name="Richardson P."/>
            <person name="Chisholm S.W."/>
        </authorList>
    </citation>
    <scope>NUCLEOTIDE SEQUENCE [LARGE SCALE GENOMIC DNA]</scope>
    <source>
        <strain evidence="2 3">MIT 9303</strain>
    </source>
</reference>
<feature type="signal peptide" evidence="1">
    <location>
        <begin position="1"/>
        <end position="21"/>
    </location>
</feature>
<evidence type="ECO:0000313" key="2">
    <source>
        <dbReference type="EMBL" id="ABM78548.1"/>
    </source>
</evidence>
<dbReference type="RefSeq" id="WP_011826435.1">
    <property type="nucleotide sequence ID" value="NC_008820.1"/>
</dbReference>
<sequence>MQLIPSALAAAFLLFPIHTPALEINGQTSFVAVPTKAKLINYSSYAFEGGAKFYFVIELPQGADAGLGGISLKQIRGVQPAFYYGPIQPKAFLGMPRQVGSSVPVSANFEDGNRSITINFQEAVPPGAKVTVAFNVMTNPPAGLYVYSVSAIPWGANPIPQNVGVVQMSVFSQRRF</sequence>
<evidence type="ECO:0000313" key="3">
    <source>
        <dbReference type="Proteomes" id="UP000002274"/>
    </source>
</evidence>
<dbReference type="Pfam" id="PF10989">
    <property type="entry name" value="DUF2808"/>
    <property type="match status" value="1"/>
</dbReference>
<dbReference type="STRING" id="59922.P9303_18061"/>
<dbReference type="BioCyc" id="PMAR59922:G1G80-1563-MONOMER"/>
<feature type="chain" id="PRO_5002642660" description="DUF2808 domain-containing protein" evidence="1">
    <location>
        <begin position="22"/>
        <end position="176"/>
    </location>
</feature>
<dbReference type="AlphaFoldDB" id="A2CAN8"/>
<dbReference type="KEGG" id="pmf:P9303_18061"/>
<keyword evidence="1" id="KW-0732">Signal</keyword>
<evidence type="ECO:0008006" key="4">
    <source>
        <dbReference type="Google" id="ProtNLM"/>
    </source>
</evidence>
<protein>
    <recommendedName>
        <fullName evidence="4">DUF2808 domain-containing protein</fullName>
    </recommendedName>
</protein>